<dbReference type="AlphaFoldDB" id="A0A8T2GCU4"/>
<gene>
    <name evidence="1" type="ORF">ISN45_At01g005110</name>
</gene>
<protein>
    <submittedName>
        <fullName evidence="1">Uncharacterized protein</fullName>
    </submittedName>
</protein>
<organism evidence="1 2">
    <name type="scientific">Arabidopsis thaliana x Arabidopsis arenosa</name>
    <dbReference type="NCBI Taxonomy" id="1240361"/>
    <lineage>
        <taxon>Eukaryota</taxon>
        <taxon>Viridiplantae</taxon>
        <taxon>Streptophyta</taxon>
        <taxon>Embryophyta</taxon>
        <taxon>Tracheophyta</taxon>
        <taxon>Spermatophyta</taxon>
        <taxon>Magnoliopsida</taxon>
        <taxon>eudicotyledons</taxon>
        <taxon>Gunneridae</taxon>
        <taxon>Pentapetalae</taxon>
        <taxon>rosids</taxon>
        <taxon>malvids</taxon>
        <taxon>Brassicales</taxon>
        <taxon>Brassicaceae</taxon>
        <taxon>Camelineae</taxon>
        <taxon>Arabidopsis</taxon>
    </lineage>
</organism>
<proteinExistence type="predicted"/>
<reference evidence="1 2" key="1">
    <citation type="submission" date="2020-12" db="EMBL/GenBank/DDBJ databases">
        <title>Concerted genomic and epigenomic changes stabilize Arabidopsis allopolyploids.</title>
        <authorList>
            <person name="Chen Z."/>
        </authorList>
    </citation>
    <scope>NUCLEOTIDE SEQUENCE [LARGE SCALE GENOMIC DNA]</scope>
    <source>
        <strain evidence="1">Allo738</strain>
        <tissue evidence="1">Leaf</tissue>
    </source>
</reference>
<comment type="caution">
    <text evidence="1">The sequence shown here is derived from an EMBL/GenBank/DDBJ whole genome shotgun (WGS) entry which is preliminary data.</text>
</comment>
<dbReference type="EMBL" id="JAEFBK010000001">
    <property type="protein sequence ID" value="KAG7645226.1"/>
    <property type="molecule type" value="Genomic_DNA"/>
</dbReference>
<dbReference type="Proteomes" id="UP000694240">
    <property type="component" value="Chromosome 1"/>
</dbReference>
<keyword evidence="2" id="KW-1185">Reference proteome</keyword>
<accession>A0A8T2GCU4</accession>
<evidence type="ECO:0000313" key="2">
    <source>
        <dbReference type="Proteomes" id="UP000694240"/>
    </source>
</evidence>
<name>A0A8T2GCU4_9BRAS</name>
<evidence type="ECO:0000313" key="1">
    <source>
        <dbReference type="EMBL" id="KAG7645226.1"/>
    </source>
</evidence>
<sequence length="107" mass="12756">MSIEAVMNLFLDRFGNYSYLFSFFLRSCLIKSIIREGKEMFKEGESGIIVIRKGFKVTVMTLWPRYDRTRRKLTTIDRFMVSSEIICDDVIQRLFWMISSYTRAILD</sequence>